<dbReference type="PANTHER" id="PTHR10366:SF789">
    <property type="entry name" value="VESTITONE REDUCTASE-LIKE"/>
    <property type="match status" value="1"/>
</dbReference>
<organism evidence="4 5">
    <name type="scientific">Nicotiana sylvestris</name>
    <name type="common">Wood tobacco</name>
    <name type="synonym">South American tobacco</name>
    <dbReference type="NCBI Taxonomy" id="4096"/>
    <lineage>
        <taxon>Eukaryota</taxon>
        <taxon>Viridiplantae</taxon>
        <taxon>Streptophyta</taxon>
        <taxon>Embryophyta</taxon>
        <taxon>Tracheophyta</taxon>
        <taxon>Spermatophyta</taxon>
        <taxon>Magnoliopsida</taxon>
        <taxon>eudicotyledons</taxon>
        <taxon>Gunneridae</taxon>
        <taxon>Pentapetalae</taxon>
        <taxon>asterids</taxon>
        <taxon>lamiids</taxon>
        <taxon>Solanales</taxon>
        <taxon>Solanaceae</taxon>
        <taxon>Nicotianoideae</taxon>
        <taxon>Nicotianeae</taxon>
        <taxon>Nicotiana</taxon>
    </lineage>
</organism>
<evidence type="ECO:0000313" key="4">
    <source>
        <dbReference type="Proteomes" id="UP000189701"/>
    </source>
</evidence>
<sequence length="117" mass="13244">MEEVKETKGKICITGGSGYLGSWMVMRLLQLGFSVNTTIRSHPDRKRDLSYLTNLPGAQDRLRIFNADLDKPESFNPAIEGCIGVFHAVHQIDFENKESEETVEVWQNAKVPHWLGV</sequence>
<dbReference type="PANTHER" id="PTHR10366">
    <property type="entry name" value="NAD DEPENDENT EPIMERASE/DEHYDRATASE"/>
    <property type="match status" value="1"/>
</dbReference>
<dbReference type="Proteomes" id="UP000189701">
    <property type="component" value="Unplaced"/>
</dbReference>
<dbReference type="InterPro" id="IPR050425">
    <property type="entry name" value="NAD(P)_dehydrat-like"/>
</dbReference>
<evidence type="ECO:0000256" key="2">
    <source>
        <dbReference type="ARBA" id="ARBA00023002"/>
    </source>
</evidence>
<dbReference type="AlphaFoldDB" id="A0A1U7X0S7"/>
<keyword evidence="2" id="KW-0560">Oxidoreductase</keyword>
<dbReference type="InterPro" id="IPR036291">
    <property type="entry name" value="NAD(P)-bd_dom_sf"/>
</dbReference>
<dbReference type="RefSeq" id="XP_009783271.1">
    <property type="nucleotide sequence ID" value="XM_009784969.1"/>
</dbReference>
<protein>
    <submittedName>
        <fullName evidence="5">Vestitone reductase-like</fullName>
    </submittedName>
</protein>
<name>A0A1U7X0S7_NICSY</name>
<evidence type="ECO:0000256" key="1">
    <source>
        <dbReference type="ARBA" id="ARBA00022857"/>
    </source>
</evidence>
<gene>
    <name evidence="5" type="primary">LOC104231906</name>
</gene>
<feature type="domain" description="NmrA-like" evidence="3">
    <location>
        <begin position="8"/>
        <end position="114"/>
    </location>
</feature>
<evidence type="ECO:0000259" key="3">
    <source>
        <dbReference type="Pfam" id="PF05368"/>
    </source>
</evidence>
<dbReference type="GO" id="GO:0016616">
    <property type="term" value="F:oxidoreductase activity, acting on the CH-OH group of donors, NAD or NADP as acceptor"/>
    <property type="evidence" value="ECO:0007669"/>
    <property type="project" value="TreeGrafter"/>
</dbReference>
<dbReference type="SUPFAM" id="SSF51735">
    <property type="entry name" value="NAD(P)-binding Rossmann-fold domains"/>
    <property type="match status" value="1"/>
</dbReference>
<dbReference type="STRING" id="4096.A0A1U7X0S7"/>
<evidence type="ECO:0000313" key="5">
    <source>
        <dbReference type="RefSeq" id="XP_009783271.1"/>
    </source>
</evidence>
<proteinExistence type="predicted"/>
<keyword evidence="1" id="KW-0521">NADP</keyword>
<dbReference type="InterPro" id="IPR008030">
    <property type="entry name" value="NmrA-like"/>
</dbReference>
<reference evidence="4" key="1">
    <citation type="journal article" date="2013" name="Genome Biol.">
        <title>Reference genomes and transcriptomes of Nicotiana sylvestris and Nicotiana tomentosiformis.</title>
        <authorList>
            <person name="Sierro N."/>
            <person name="Battey J.N."/>
            <person name="Ouadi S."/>
            <person name="Bovet L."/>
            <person name="Goepfert S."/>
            <person name="Bakaher N."/>
            <person name="Peitsch M.C."/>
            <person name="Ivanov N.V."/>
        </authorList>
    </citation>
    <scope>NUCLEOTIDE SEQUENCE [LARGE SCALE GENOMIC DNA]</scope>
</reference>
<accession>A0A1U7X0S7</accession>
<feature type="non-terminal residue" evidence="5">
    <location>
        <position position="117"/>
    </location>
</feature>
<dbReference type="Gene3D" id="3.40.50.720">
    <property type="entry name" value="NAD(P)-binding Rossmann-like Domain"/>
    <property type="match status" value="1"/>
</dbReference>
<dbReference type="Pfam" id="PF05368">
    <property type="entry name" value="NmrA"/>
    <property type="match status" value="1"/>
</dbReference>
<reference evidence="5" key="2">
    <citation type="submission" date="2025-08" db="UniProtKB">
        <authorList>
            <consortium name="RefSeq"/>
        </authorList>
    </citation>
    <scope>IDENTIFICATION</scope>
    <source>
        <tissue evidence="5">Leaf</tissue>
    </source>
</reference>
<dbReference type="eggNOG" id="KOG1502">
    <property type="taxonomic scope" value="Eukaryota"/>
</dbReference>
<keyword evidence="4" id="KW-1185">Reference proteome</keyword>